<comment type="similarity">
    <text evidence="2">Belongs to the FKBP-type PPIase family.</text>
</comment>
<feature type="signal peptide" evidence="7">
    <location>
        <begin position="1"/>
        <end position="22"/>
    </location>
</feature>
<dbReference type="Gene3D" id="3.10.50.40">
    <property type="match status" value="2"/>
</dbReference>
<dbReference type="RefSeq" id="WP_319993638.1">
    <property type="nucleotide sequence ID" value="NZ_AP026867.1"/>
</dbReference>
<dbReference type="PANTHER" id="PTHR43811">
    <property type="entry name" value="FKBP-TYPE PEPTIDYL-PROLYL CIS-TRANS ISOMERASE FKPA"/>
    <property type="match status" value="1"/>
</dbReference>
<dbReference type="InterPro" id="IPR001179">
    <property type="entry name" value="PPIase_FKBP_dom"/>
</dbReference>
<name>A0A915YCA0_9BACT</name>
<dbReference type="EC" id="5.2.1.8" evidence="3 6"/>
<dbReference type="AlphaFoldDB" id="A0A915YCA0"/>
<dbReference type="Pfam" id="PF01346">
    <property type="entry name" value="FKBP_N"/>
    <property type="match status" value="2"/>
</dbReference>
<dbReference type="Gene3D" id="6.10.250.2970">
    <property type="match status" value="1"/>
</dbReference>
<proteinExistence type="inferred from homology"/>
<evidence type="ECO:0000313" key="10">
    <source>
        <dbReference type="Proteomes" id="UP001060919"/>
    </source>
</evidence>
<evidence type="ECO:0000259" key="8">
    <source>
        <dbReference type="PROSITE" id="PS50059"/>
    </source>
</evidence>
<keyword evidence="7" id="KW-0732">Signal</keyword>
<evidence type="ECO:0000256" key="7">
    <source>
        <dbReference type="SAM" id="SignalP"/>
    </source>
</evidence>
<evidence type="ECO:0000256" key="1">
    <source>
        <dbReference type="ARBA" id="ARBA00000971"/>
    </source>
</evidence>
<protein>
    <recommendedName>
        <fullName evidence="3 6">peptidylprolyl isomerase</fullName>
        <ecNumber evidence="3 6">5.2.1.8</ecNumber>
    </recommendedName>
</protein>
<dbReference type="EMBL" id="AP026867">
    <property type="protein sequence ID" value="BDS10414.1"/>
    <property type="molecule type" value="Genomic_DNA"/>
</dbReference>
<evidence type="ECO:0000256" key="5">
    <source>
        <dbReference type="ARBA" id="ARBA00023235"/>
    </source>
</evidence>
<comment type="catalytic activity">
    <reaction evidence="1 6">
        <text>[protein]-peptidylproline (omega=180) = [protein]-peptidylproline (omega=0)</text>
        <dbReference type="Rhea" id="RHEA:16237"/>
        <dbReference type="Rhea" id="RHEA-COMP:10747"/>
        <dbReference type="Rhea" id="RHEA-COMP:10748"/>
        <dbReference type="ChEBI" id="CHEBI:83833"/>
        <dbReference type="ChEBI" id="CHEBI:83834"/>
        <dbReference type="EC" id="5.2.1.8"/>
    </reaction>
</comment>
<dbReference type="InterPro" id="IPR000774">
    <property type="entry name" value="PPIase_FKBP_N"/>
</dbReference>
<keyword evidence="10" id="KW-1185">Reference proteome</keyword>
<feature type="chain" id="PRO_5037317850" description="peptidylprolyl isomerase" evidence="7">
    <location>
        <begin position="23"/>
        <end position="446"/>
    </location>
</feature>
<keyword evidence="5 6" id="KW-0413">Isomerase</keyword>
<evidence type="ECO:0000313" key="9">
    <source>
        <dbReference type="EMBL" id="BDS10414.1"/>
    </source>
</evidence>
<evidence type="ECO:0000256" key="4">
    <source>
        <dbReference type="ARBA" id="ARBA00023110"/>
    </source>
</evidence>
<evidence type="ECO:0000256" key="2">
    <source>
        <dbReference type="ARBA" id="ARBA00006577"/>
    </source>
</evidence>
<evidence type="ECO:0000256" key="6">
    <source>
        <dbReference type="PROSITE-ProRule" id="PRU00277"/>
    </source>
</evidence>
<dbReference type="KEGG" id="aup:AsAng_0011220"/>
<dbReference type="Gene3D" id="1.10.287.460">
    <property type="entry name" value="Peptidyl-prolyl cis-trans isomerase, FKBP-type, N-terminal domain"/>
    <property type="match status" value="1"/>
</dbReference>
<dbReference type="SUPFAM" id="SSF54534">
    <property type="entry name" value="FKBP-like"/>
    <property type="match status" value="2"/>
</dbReference>
<feature type="domain" description="PPIase FKBP-type" evidence="8">
    <location>
        <begin position="223"/>
        <end position="309"/>
    </location>
</feature>
<accession>A0A915YCA0</accession>
<dbReference type="GO" id="GO:0006457">
    <property type="term" value="P:protein folding"/>
    <property type="evidence" value="ECO:0007669"/>
    <property type="project" value="InterPro"/>
</dbReference>
<sequence>MKTLSWLICFSASLLLTTSIFAQKPQETDKKQAIKDRSYAYGAMISKGVARMGLTKDEKNPDKFVEGLKKGMEGDKKAFQAAQSVLQTRMQSRTPSADADAAATIAYNLGVSAIGGLAVEVDIPASDFDLNVVKAAFKAAEAGESLKMEDAKMDEILKAYFTPKNEEYQKNVQAKKEAAAAVNIKAGKEFMAKNAKKKGVITMQNGMQYEIIKEGTGKKPTVADKVKTHYHGTLITGDVFDSSVERGEPIDFPLSGVIKGWQEGIPLMSEGATYRFYIPQELAYGLQSPSPKIPAGSTLIFEVELLEVNPGQKAVSNALVEGEAFLKENAKKDGVVTLPSGLQYLVIVKGSGPKPTLTDRVKVHYHGTLVNGNVFDSSVERGTPATFGVNQVIKGWQEGIPLMSVGSKYRLFIPANLAYGNRPMGAKIPAGSTLIFDVELFEINPK</sequence>
<dbReference type="PANTHER" id="PTHR43811:SF19">
    <property type="entry name" value="39 KDA FK506-BINDING NUCLEAR PROTEIN"/>
    <property type="match status" value="1"/>
</dbReference>
<organism evidence="9 10">
    <name type="scientific">Aureispira anguillae</name>
    <dbReference type="NCBI Taxonomy" id="2864201"/>
    <lineage>
        <taxon>Bacteria</taxon>
        <taxon>Pseudomonadati</taxon>
        <taxon>Bacteroidota</taxon>
        <taxon>Saprospiria</taxon>
        <taxon>Saprospirales</taxon>
        <taxon>Saprospiraceae</taxon>
        <taxon>Aureispira</taxon>
    </lineage>
</organism>
<dbReference type="GO" id="GO:0003755">
    <property type="term" value="F:peptidyl-prolyl cis-trans isomerase activity"/>
    <property type="evidence" value="ECO:0007669"/>
    <property type="project" value="UniProtKB-KW"/>
</dbReference>
<dbReference type="InterPro" id="IPR036944">
    <property type="entry name" value="PPIase_FKBP_N_sf"/>
</dbReference>
<dbReference type="Pfam" id="PF00254">
    <property type="entry name" value="FKBP_C"/>
    <property type="match status" value="2"/>
</dbReference>
<reference evidence="9" key="1">
    <citation type="submission" date="2022-09" db="EMBL/GenBank/DDBJ databases">
        <title>Aureispira anguillicida sp. nov., isolated from Leptocephalus of Japanese eel Anguilla japonica.</title>
        <authorList>
            <person name="Yuasa K."/>
            <person name="Mekata T."/>
            <person name="Ikunari K."/>
        </authorList>
    </citation>
    <scope>NUCLEOTIDE SEQUENCE</scope>
    <source>
        <strain evidence="9">EL160426</strain>
    </source>
</reference>
<dbReference type="InterPro" id="IPR046357">
    <property type="entry name" value="PPIase_dom_sf"/>
</dbReference>
<evidence type="ECO:0000256" key="3">
    <source>
        <dbReference type="ARBA" id="ARBA00013194"/>
    </source>
</evidence>
<feature type="domain" description="PPIase FKBP-type" evidence="8">
    <location>
        <begin position="358"/>
        <end position="444"/>
    </location>
</feature>
<gene>
    <name evidence="9" type="ORF">AsAng_0011220</name>
</gene>
<keyword evidence="4 6" id="KW-0697">Rotamase</keyword>
<dbReference type="Proteomes" id="UP001060919">
    <property type="component" value="Chromosome"/>
</dbReference>
<dbReference type="FunFam" id="3.10.50.40:FF:000006">
    <property type="entry name" value="Peptidyl-prolyl cis-trans isomerase"/>
    <property type="match status" value="2"/>
</dbReference>
<dbReference type="PROSITE" id="PS50059">
    <property type="entry name" value="FKBP_PPIASE"/>
    <property type="match status" value="2"/>
</dbReference>